<accession>I0H2J1</accession>
<dbReference type="PATRIC" id="fig|512565.3.peg.2014"/>
<dbReference type="EMBL" id="AP012319">
    <property type="protein sequence ID" value="BAL87228.1"/>
    <property type="molecule type" value="Genomic_DNA"/>
</dbReference>
<reference evidence="1 2" key="1">
    <citation type="submission" date="2012-02" db="EMBL/GenBank/DDBJ databases">
        <title>Complete genome sequence of Actinoplanes missouriensis 431 (= NBRC 102363).</title>
        <authorList>
            <person name="Ohnishi Y."/>
            <person name="Ishikawa J."/>
            <person name="Sekine M."/>
            <person name="Hosoyama A."/>
            <person name="Harada T."/>
            <person name="Narita H."/>
            <person name="Hata T."/>
            <person name="Konno Y."/>
            <person name="Tutikane K."/>
            <person name="Fujita N."/>
            <person name="Horinouchi S."/>
            <person name="Hayakawa M."/>
        </authorList>
    </citation>
    <scope>NUCLEOTIDE SEQUENCE [LARGE SCALE GENOMIC DNA]</scope>
    <source>
        <strain evidence="2">ATCC 14538 / DSM 43046 / CBS 188.64 / JCM 3121 / NBRC 102363 / NCIMB 12654 / NRRL B-3342 / UNCC 431</strain>
    </source>
</reference>
<evidence type="ECO:0000313" key="2">
    <source>
        <dbReference type="Proteomes" id="UP000007882"/>
    </source>
</evidence>
<dbReference type="AlphaFoldDB" id="I0H2J1"/>
<dbReference type="HOGENOM" id="CLU_2730899_0_0_11"/>
<evidence type="ECO:0000313" key="1">
    <source>
        <dbReference type="EMBL" id="BAL87228.1"/>
    </source>
</evidence>
<dbReference type="Proteomes" id="UP000007882">
    <property type="component" value="Chromosome"/>
</dbReference>
<dbReference type="KEGG" id="ams:AMIS_20080"/>
<protein>
    <submittedName>
        <fullName evidence="1">Uncharacterized protein</fullName>
    </submittedName>
</protein>
<dbReference type="RefSeq" id="WP_014442123.1">
    <property type="nucleotide sequence ID" value="NC_017093.1"/>
</dbReference>
<name>I0H2J1_ACTM4</name>
<gene>
    <name evidence="1" type="ordered locus">AMIS_20080</name>
</gene>
<keyword evidence="2" id="KW-1185">Reference proteome</keyword>
<proteinExistence type="predicted"/>
<dbReference type="STRING" id="512565.AMIS_20080"/>
<organism evidence="1 2">
    <name type="scientific">Actinoplanes missouriensis (strain ATCC 14538 / DSM 43046 / CBS 188.64 / JCM 3121 / NBRC 102363 / NCIMB 12654 / NRRL B-3342 / UNCC 431)</name>
    <dbReference type="NCBI Taxonomy" id="512565"/>
    <lineage>
        <taxon>Bacteria</taxon>
        <taxon>Bacillati</taxon>
        <taxon>Actinomycetota</taxon>
        <taxon>Actinomycetes</taxon>
        <taxon>Micromonosporales</taxon>
        <taxon>Micromonosporaceae</taxon>
        <taxon>Actinoplanes</taxon>
    </lineage>
</organism>
<sequence>MSDSFAEEIRTYLDNVSPAETADETRAAVLAVVDKCEQLRAEPALRRDMNERFADEFEQTIARALGIEVDR</sequence>